<keyword evidence="1" id="KW-0812">Transmembrane</keyword>
<dbReference type="Proteomes" id="UP000276133">
    <property type="component" value="Unassembled WGS sequence"/>
</dbReference>
<dbReference type="AlphaFoldDB" id="A0A3M7T773"/>
<keyword evidence="3" id="KW-1185">Reference proteome</keyword>
<organism evidence="2 3">
    <name type="scientific">Brachionus plicatilis</name>
    <name type="common">Marine rotifer</name>
    <name type="synonym">Brachionus muelleri</name>
    <dbReference type="NCBI Taxonomy" id="10195"/>
    <lineage>
        <taxon>Eukaryota</taxon>
        <taxon>Metazoa</taxon>
        <taxon>Spiralia</taxon>
        <taxon>Gnathifera</taxon>
        <taxon>Rotifera</taxon>
        <taxon>Eurotatoria</taxon>
        <taxon>Monogononta</taxon>
        <taxon>Pseudotrocha</taxon>
        <taxon>Ploima</taxon>
        <taxon>Brachionidae</taxon>
        <taxon>Brachionus</taxon>
    </lineage>
</organism>
<evidence type="ECO:0000313" key="2">
    <source>
        <dbReference type="EMBL" id="RNA43882.1"/>
    </source>
</evidence>
<evidence type="ECO:0000256" key="1">
    <source>
        <dbReference type="SAM" id="Phobius"/>
    </source>
</evidence>
<comment type="caution">
    <text evidence="2">The sequence shown here is derived from an EMBL/GenBank/DDBJ whole genome shotgun (WGS) entry which is preliminary data.</text>
</comment>
<proteinExistence type="predicted"/>
<dbReference type="EMBL" id="REGN01000173">
    <property type="protein sequence ID" value="RNA43882.1"/>
    <property type="molecule type" value="Genomic_DNA"/>
</dbReference>
<evidence type="ECO:0000313" key="3">
    <source>
        <dbReference type="Proteomes" id="UP000276133"/>
    </source>
</evidence>
<feature type="transmembrane region" description="Helical" evidence="1">
    <location>
        <begin position="36"/>
        <end position="57"/>
    </location>
</feature>
<name>A0A3M7T773_BRAPC</name>
<gene>
    <name evidence="2" type="ORF">BpHYR1_026140</name>
</gene>
<protein>
    <submittedName>
        <fullName evidence="2">Uncharacterized protein</fullName>
    </submittedName>
</protein>
<sequence length="85" mass="10152">MFDSYFNLSSLKLYNLIIEKVYNTSSHHFENHKINIGGPLIFLQFLTLNLNFSIFFFKNKKYVFDFLLRSLLLFESFQSHFVAIS</sequence>
<accession>A0A3M7T773</accession>
<keyword evidence="1" id="KW-0472">Membrane</keyword>
<reference evidence="2 3" key="1">
    <citation type="journal article" date="2018" name="Sci. Rep.">
        <title>Genomic signatures of local adaptation to the degree of environmental predictability in rotifers.</title>
        <authorList>
            <person name="Franch-Gras L."/>
            <person name="Hahn C."/>
            <person name="Garcia-Roger E.M."/>
            <person name="Carmona M.J."/>
            <person name="Serra M."/>
            <person name="Gomez A."/>
        </authorList>
    </citation>
    <scope>NUCLEOTIDE SEQUENCE [LARGE SCALE GENOMIC DNA]</scope>
    <source>
        <strain evidence="2">HYR1</strain>
    </source>
</reference>
<keyword evidence="1" id="KW-1133">Transmembrane helix</keyword>